<protein>
    <submittedName>
        <fullName evidence="11">Testis-expressed sequence 2 protein</fullName>
    </submittedName>
</protein>
<comment type="subcellular location">
    <subcellularLocation>
        <location evidence="1">Endoplasmic reticulum membrane</location>
    </subcellularLocation>
</comment>
<keyword evidence="6" id="KW-0445">Lipid transport</keyword>
<evidence type="ECO:0000313" key="12">
    <source>
        <dbReference type="Proteomes" id="UP000094527"/>
    </source>
</evidence>
<keyword evidence="2" id="KW-0813">Transport</keyword>
<dbReference type="OMA" id="CIVMSES"/>
<sequence>MAFKDCHNLKYWTVLLVCAMMFNLPNYLVYTVWFFMGAMCVNILNRLFNRVSYNFPVFHTENNLIGVLNTKSVTDDLHNSFQKSEGWMLTYPLESQNYSPALHSLNNIQVVLVRINSQQLKVSYIHSKHKIPKKKVCDEKQINFNTKDDKMFTQHEQFDLRGAKIEIVPVGLCRKRMWRKKYPISISFASSYLNHFGSNNFDGSTMKGEPQNGRKLYLFARTDREKDDWYRRLIYASNFTVTAVPIQLQLNSNQDPKILEFVNFMRKQCPNLKYRSSNQSTPTQHSSTTMPSVLNVFMARFVYDYFKSPSWKNNVRSRVRKKLMSIRKPMVVESIKLIEMDLETSIPKLIGVSEPWIDSEGVWANVETEYIGNISISIEIKLTSAQSFKTKNPNLSPMFDSDAEDSGDESESELMEYADSFAKSSVGKWIVENIATTPIQFTMEIRHVSGVIAVNFPPVPSDRVWIGFRSPPVIEMEVKPKYGDWTLDYGFLIGFIKRKILLELQHAIVYPNMIDLILEMKEITKLN</sequence>
<dbReference type="STRING" id="48709.A0A1D2MI69"/>
<dbReference type="GO" id="GO:0005789">
    <property type="term" value="C:endoplasmic reticulum membrane"/>
    <property type="evidence" value="ECO:0007669"/>
    <property type="project" value="UniProtKB-SubCell"/>
</dbReference>
<dbReference type="GO" id="GO:0006869">
    <property type="term" value="P:lipid transport"/>
    <property type="evidence" value="ECO:0007669"/>
    <property type="project" value="UniProtKB-KW"/>
</dbReference>
<dbReference type="EMBL" id="LJIJ01001178">
    <property type="protein sequence ID" value="ODM92663.1"/>
    <property type="molecule type" value="Genomic_DNA"/>
</dbReference>
<evidence type="ECO:0000256" key="4">
    <source>
        <dbReference type="ARBA" id="ARBA00022824"/>
    </source>
</evidence>
<organism evidence="11 12">
    <name type="scientific">Orchesella cincta</name>
    <name type="common">Springtail</name>
    <name type="synonym">Podura cincta</name>
    <dbReference type="NCBI Taxonomy" id="48709"/>
    <lineage>
        <taxon>Eukaryota</taxon>
        <taxon>Metazoa</taxon>
        <taxon>Ecdysozoa</taxon>
        <taxon>Arthropoda</taxon>
        <taxon>Hexapoda</taxon>
        <taxon>Collembola</taxon>
        <taxon>Entomobryomorpha</taxon>
        <taxon>Entomobryoidea</taxon>
        <taxon>Orchesellidae</taxon>
        <taxon>Orchesellinae</taxon>
        <taxon>Orchesella</taxon>
    </lineage>
</organism>
<gene>
    <name evidence="11" type="ORF">Ocin01_14025</name>
</gene>
<proteinExistence type="predicted"/>
<dbReference type="InterPro" id="IPR031468">
    <property type="entry name" value="SMP_LBD"/>
</dbReference>
<dbReference type="PANTHER" id="PTHR13466:SF0">
    <property type="entry name" value="SMP-LTD DOMAIN-CONTAINING PROTEIN"/>
    <property type="match status" value="1"/>
</dbReference>
<feature type="domain" description="SMP-LTD" evidence="10">
    <location>
        <begin position="290"/>
        <end position="519"/>
    </location>
</feature>
<evidence type="ECO:0000256" key="3">
    <source>
        <dbReference type="ARBA" id="ARBA00022692"/>
    </source>
</evidence>
<evidence type="ECO:0000259" key="10">
    <source>
        <dbReference type="PROSITE" id="PS51847"/>
    </source>
</evidence>
<evidence type="ECO:0000256" key="9">
    <source>
        <dbReference type="SAM" id="Phobius"/>
    </source>
</evidence>
<evidence type="ECO:0000256" key="5">
    <source>
        <dbReference type="ARBA" id="ARBA00022989"/>
    </source>
</evidence>
<dbReference type="Proteomes" id="UP000094527">
    <property type="component" value="Unassembled WGS sequence"/>
</dbReference>
<comment type="caution">
    <text evidence="11">The sequence shown here is derived from an EMBL/GenBank/DDBJ whole genome shotgun (WGS) entry which is preliminary data.</text>
</comment>
<keyword evidence="4" id="KW-0256">Endoplasmic reticulum</keyword>
<evidence type="ECO:0000256" key="2">
    <source>
        <dbReference type="ARBA" id="ARBA00022448"/>
    </source>
</evidence>
<dbReference type="OrthoDB" id="26740at2759"/>
<keyword evidence="12" id="KW-1185">Reference proteome</keyword>
<dbReference type="AlphaFoldDB" id="A0A1D2MI69"/>
<keyword evidence="8 9" id="KW-0472">Membrane</keyword>
<dbReference type="PROSITE" id="PS51847">
    <property type="entry name" value="SMP"/>
    <property type="match status" value="1"/>
</dbReference>
<keyword evidence="7" id="KW-0446">Lipid-binding</keyword>
<evidence type="ECO:0000256" key="1">
    <source>
        <dbReference type="ARBA" id="ARBA00004586"/>
    </source>
</evidence>
<name>A0A1D2MI69_ORCCI</name>
<evidence type="ECO:0000256" key="7">
    <source>
        <dbReference type="ARBA" id="ARBA00023121"/>
    </source>
</evidence>
<evidence type="ECO:0000313" key="11">
    <source>
        <dbReference type="EMBL" id="ODM92663.1"/>
    </source>
</evidence>
<keyword evidence="3 9" id="KW-0812">Transmembrane</keyword>
<reference evidence="11 12" key="1">
    <citation type="journal article" date="2016" name="Genome Biol. Evol.">
        <title>Gene Family Evolution Reflects Adaptation to Soil Environmental Stressors in the Genome of the Collembolan Orchesella cincta.</title>
        <authorList>
            <person name="Faddeeva-Vakhrusheva A."/>
            <person name="Derks M.F."/>
            <person name="Anvar S.Y."/>
            <person name="Agamennone V."/>
            <person name="Suring W."/>
            <person name="Smit S."/>
            <person name="van Straalen N.M."/>
            <person name="Roelofs D."/>
        </authorList>
    </citation>
    <scope>NUCLEOTIDE SEQUENCE [LARGE SCALE GENOMIC DNA]</scope>
    <source>
        <tissue evidence="11">Mixed pool</tissue>
    </source>
</reference>
<accession>A0A1D2MI69</accession>
<dbReference type="GO" id="GO:0008289">
    <property type="term" value="F:lipid binding"/>
    <property type="evidence" value="ECO:0007669"/>
    <property type="project" value="UniProtKB-KW"/>
</dbReference>
<evidence type="ECO:0000256" key="8">
    <source>
        <dbReference type="ARBA" id="ARBA00023136"/>
    </source>
</evidence>
<evidence type="ECO:0000256" key="6">
    <source>
        <dbReference type="ARBA" id="ARBA00023055"/>
    </source>
</evidence>
<keyword evidence="5 9" id="KW-1133">Transmembrane helix</keyword>
<dbReference type="CDD" id="cd21675">
    <property type="entry name" value="SMP_TEX2"/>
    <property type="match status" value="1"/>
</dbReference>
<dbReference type="PANTHER" id="PTHR13466">
    <property type="entry name" value="TEX2 PROTEIN-RELATED"/>
    <property type="match status" value="1"/>
</dbReference>
<feature type="transmembrane region" description="Helical" evidence="9">
    <location>
        <begin position="12"/>
        <end position="36"/>
    </location>
</feature>